<protein>
    <recommendedName>
        <fullName evidence="2">Transposase</fullName>
    </recommendedName>
</protein>
<dbReference type="AlphaFoldDB" id="T1BML9"/>
<organism evidence="1">
    <name type="scientific">mine drainage metagenome</name>
    <dbReference type="NCBI Taxonomy" id="410659"/>
    <lineage>
        <taxon>unclassified sequences</taxon>
        <taxon>metagenomes</taxon>
        <taxon>ecological metagenomes</taxon>
    </lineage>
</organism>
<sequence length="126" mass="14334">GVSKKLREHREELFAPNVRVRVNGRWVVRHVQRSNGSAERKFHGLRHTCRRITGDDGREGQVQGEGPGMLMVRNLKDSRYLRVVYGSLSHLGERFARVSPWALAEAESLLTRRDGFTSGRKALGQQ</sequence>
<evidence type="ECO:0000313" key="1">
    <source>
        <dbReference type="EMBL" id="EQD54554.1"/>
    </source>
</evidence>
<name>T1BML9_9ZZZZ</name>
<evidence type="ECO:0008006" key="2">
    <source>
        <dbReference type="Google" id="ProtNLM"/>
    </source>
</evidence>
<dbReference type="EMBL" id="AUZY01006389">
    <property type="protein sequence ID" value="EQD54554.1"/>
    <property type="molecule type" value="Genomic_DNA"/>
</dbReference>
<accession>T1BML9</accession>
<comment type="caution">
    <text evidence="1">The sequence shown here is derived from an EMBL/GenBank/DDBJ whole genome shotgun (WGS) entry which is preliminary data.</text>
</comment>
<reference evidence="1" key="2">
    <citation type="journal article" date="2014" name="ISME J.">
        <title>Microbial stratification in low pH oxic and suboxic macroscopic growths along an acid mine drainage.</title>
        <authorList>
            <person name="Mendez-Garcia C."/>
            <person name="Mesa V."/>
            <person name="Sprenger R.R."/>
            <person name="Richter M."/>
            <person name="Diez M.S."/>
            <person name="Solano J."/>
            <person name="Bargiela R."/>
            <person name="Golyshina O.V."/>
            <person name="Manteca A."/>
            <person name="Ramos J.L."/>
            <person name="Gallego J.R."/>
            <person name="Llorente I."/>
            <person name="Martins Dos Santos V.A."/>
            <person name="Jensen O.N."/>
            <person name="Pelaez A.I."/>
            <person name="Sanchez J."/>
            <person name="Ferrer M."/>
        </authorList>
    </citation>
    <scope>NUCLEOTIDE SEQUENCE</scope>
</reference>
<proteinExistence type="predicted"/>
<reference evidence="1" key="1">
    <citation type="submission" date="2013-08" db="EMBL/GenBank/DDBJ databases">
        <authorList>
            <person name="Mendez C."/>
            <person name="Richter M."/>
            <person name="Ferrer M."/>
            <person name="Sanchez J."/>
        </authorList>
    </citation>
    <scope>NUCLEOTIDE SEQUENCE</scope>
</reference>
<feature type="non-terminal residue" evidence="1">
    <location>
        <position position="1"/>
    </location>
</feature>
<gene>
    <name evidence="1" type="ORF">B1B_09643</name>
</gene>